<comment type="subcellular location">
    <subcellularLocation>
        <location evidence="2 12">Cytoplasm</location>
    </subcellularLocation>
</comment>
<evidence type="ECO:0000256" key="3">
    <source>
        <dbReference type="ARBA" id="ARBA00005087"/>
    </source>
</evidence>
<dbReference type="GO" id="GO:0005737">
    <property type="term" value="C:cytoplasm"/>
    <property type="evidence" value="ECO:0007669"/>
    <property type="project" value="UniProtKB-SubCell"/>
</dbReference>
<dbReference type="EC" id="3.5.4.27" evidence="5 12"/>
<keyword evidence="14" id="KW-1185">Reference proteome</keyword>
<dbReference type="CDD" id="cd00545">
    <property type="entry name" value="MCH"/>
    <property type="match status" value="1"/>
</dbReference>
<evidence type="ECO:0000256" key="11">
    <source>
        <dbReference type="ARBA" id="ARBA00048684"/>
    </source>
</evidence>
<dbReference type="GO" id="GO:0006730">
    <property type="term" value="P:one-carbon metabolic process"/>
    <property type="evidence" value="ECO:0007669"/>
    <property type="project" value="UniProtKB-UniRule"/>
</dbReference>
<accession>A0A4V3CWJ3</accession>
<dbReference type="NCBIfam" id="TIGR03120">
    <property type="entry name" value="one_C_mch"/>
    <property type="match status" value="1"/>
</dbReference>
<dbReference type="HAMAP" id="MF_00486">
    <property type="entry name" value="McH"/>
    <property type="match status" value="1"/>
</dbReference>
<dbReference type="InterPro" id="IPR003209">
    <property type="entry name" value="METHMP_CycHdrlase"/>
</dbReference>
<evidence type="ECO:0000256" key="2">
    <source>
        <dbReference type="ARBA" id="ARBA00004496"/>
    </source>
</evidence>
<evidence type="ECO:0000256" key="5">
    <source>
        <dbReference type="ARBA" id="ARBA00012765"/>
    </source>
</evidence>
<evidence type="ECO:0000256" key="12">
    <source>
        <dbReference type="HAMAP-Rule" id="MF_00486"/>
    </source>
</evidence>
<evidence type="ECO:0000256" key="4">
    <source>
        <dbReference type="ARBA" id="ARBA00006902"/>
    </source>
</evidence>
<evidence type="ECO:0000256" key="8">
    <source>
        <dbReference type="ARBA" id="ARBA00022563"/>
    </source>
</evidence>
<comment type="catalytic activity">
    <reaction evidence="11 12">
        <text>5,10-methenyl-5,6,7,8-tetrahydromethanopterin + H2O = N(5)-formyl-5,6,7,8-tetrahydromethanopterin + H(+)</text>
        <dbReference type="Rhea" id="RHEA:19053"/>
        <dbReference type="ChEBI" id="CHEBI:15377"/>
        <dbReference type="ChEBI" id="CHEBI:15378"/>
        <dbReference type="ChEBI" id="CHEBI:58018"/>
        <dbReference type="ChEBI" id="CHEBI:58337"/>
        <dbReference type="EC" id="3.5.4.27"/>
    </reaction>
</comment>
<comment type="function">
    <text evidence="1 12">Catalyzes the hydrolysis of methenyl-H(4)MPT(+) to 5-formyl-H(4)MPT.</text>
</comment>
<dbReference type="AlphaFoldDB" id="A0A4V3CWJ3"/>
<dbReference type="RefSeq" id="WP_126536927.1">
    <property type="nucleotide sequence ID" value="NZ_BSPM01000008.1"/>
</dbReference>
<evidence type="ECO:0000256" key="6">
    <source>
        <dbReference type="ARBA" id="ARBA00020597"/>
    </source>
</evidence>
<comment type="caution">
    <text evidence="13">The sequence shown here is derived from an EMBL/GenBank/DDBJ whole genome shotgun (WGS) entry which is preliminary data.</text>
</comment>
<evidence type="ECO:0000256" key="7">
    <source>
        <dbReference type="ARBA" id="ARBA00022490"/>
    </source>
</evidence>
<keyword evidence="9 12" id="KW-0378">Hydrolase</keyword>
<dbReference type="Pfam" id="PF02289">
    <property type="entry name" value="MCH"/>
    <property type="match status" value="1"/>
</dbReference>
<name>A0A4V3CWJ3_9HYPH</name>
<evidence type="ECO:0000256" key="9">
    <source>
        <dbReference type="ARBA" id="ARBA00022801"/>
    </source>
</evidence>
<dbReference type="GO" id="GO:0046294">
    <property type="term" value="P:formaldehyde catabolic process"/>
    <property type="evidence" value="ECO:0007669"/>
    <property type="project" value="UniProtKB-UniRule"/>
</dbReference>
<dbReference type="GO" id="GO:0018759">
    <property type="term" value="F:methenyltetrahydromethanopterin cyclohydrolase activity"/>
    <property type="evidence" value="ECO:0007669"/>
    <property type="project" value="UniProtKB-UniRule"/>
</dbReference>
<dbReference type="OrthoDB" id="241529at2"/>
<dbReference type="UniPathway" id="UPA00562">
    <property type="reaction ID" value="UER00703"/>
</dbReference>
<keyword evidence="8 12" id="KW-0554">One-carbon metabolism</keyword>
<evidence type="ECO:0000256" key="10">
    <source>
        <dbReference type="ARBA" id="ARBA00030468"/>
    </source>
</evidence>
<dbReference type="EMBL" id="SNXY01000006">
    <property type="protein sequence ID" value="TDP86598.1"/>
    <property type="molecule type" value="Genomic_DNA"/>
</dbReference>
<dbReference type="Proteomes" id="UP000294547">
    <property type="component" value="Unassembled WGS sequence"/>
</dbReference>
<evidence type="ECO:0000313" key="14">
    <source>
        <dbReference type="Proteomes" id="UP000294547"/>
    </source>
</evidence>
<organism evidence="13 14">
    <name type="scientific">Oharaeibacter diazotrophicus</name>
    <dbReference type="NCBI Taxonomy" id="1920512"/>
    <lineage>
        <taxon>Bacteria</taxon>
        <taxon>Pseudomonadati</taxon>
        <taxon>Pseudomonadota</taxon>
        <taxon>Alphaproteobacteria</taxon>
        <taxon>Hyphomicrobiales</taxon>
        <taxon>Pleomorphomonadaceae</taxon>
        <taxon>Oharaeibacter</taxon>
    </lineage>
</organism>
<dbReference type="Gene3D" id="3.10.340.11">
    <property type="entry name" value="Methenyltetrahydromethanopterin Cyclohydrolase, Chain A, domain 1"/>
    <property type="match status" value="1"/>
</dbReference>
<sequence length="325" mass="33577">MNDAVKRPSVGALAAPLVDALAADAGRLRLKVSTGPLGCRLIDAGAAVPGGLEVGRRLTEICLGGLGQVSIVPSVAALSAWPHSIQVGSADPVIGCLGSQYAGWALAGGEDDPNWFALGSGPGRATAAVETLYEELGYRDASPDVALVLETGAPPPESIVRKVMEATGAAPERITFLYAPTQSLAGSTQVVGRVLEVALHKVHTLHFPLERVIDGIGLAPLAPPAPDFVKAMGRTNDAIIYGGRVHLFVTGPDGDAETLANDLPSRTSRDYGLPFAEVFQKFNGDFYAIDGALFSPAEVVVTAVESGRSFRGGALAPELVDASFS</sequence>
<proteinExistence type="inferred from homology"/>
<gene>
    <name evidence="12" type="primary">mch</name>
    <name evidence="13" type="ORF">EDD54_0477</name>
</gene>
<dbReference type="SUPFAM" id="SSF56199">
    <property type="entry name" value="Methenyltetrahydromethanopterin cyclohydrolase"/>
    <property type="match status" value="1"/>
</dbReference>
<protein>
    <recommendedName>
        <fullName evidence="6 12">Methenyltetrahydromethanopterin cyclohydrolase</fullName>
        <ecNumber evidence="5 12">3.5.4.27</ecNumber>
    </recommendedName>
    <alternativeName>
        <fullName evidence="10 12">Methenyl-H4MPT cyclohydrolase</fullName>
    </alternativeName>
</protein>
<evidence type="ECO:0000256" key="1">
    <source>
        <dbReference type="ARBA" id="ARBA00004058"/>
    </source>
</evidence>
<keyword evidence="7 12" id="KW-0963">Cytoplasm</keyword>
<dbReference type="Gene3D" id="3.30.1030.10">
    <property type="entry name" value="Methenyltetrahydromethanopterin Cyclohydrolase, Chain A, domain 2"/>
    <property type="match status" value="1"/>
</dbReference>
<evidence type="ECO:0000313" key="13">
    <source>
        <dbReference type="EMBL" id="TDP86598.1"/>
    </source>
</evidence>
<comment type="similarity">
    <text evidence="4 12">Belongs to the MCH family.</text>
</comment>
<reference evidence="13 14" key="1">
    <citation type="submission" date="2019-03" db="EMBL/GenBank/DDBJ databases">
        <title>Genomic Encyclopedia of Type Strains, Phase IV (KMG-IV): sequencing the most valuable type-strain genomes for metagenomic binning, comparative biology and taxonomic classification.</title>
        <authorList>
            <person name="Goeker M."/>
        </authorList>
    </citation>
    <scope>NUCLEOTIDE SEQUENCE [LARGE SCALE GENOMIC DNA]</scope>
    <source>
        <strain evidence="13 14">DSM 102969</strain>
    </source>
</reference>
<comment type="pathway">
    <text evidence="3 12">One-carbon metabolism; formaldehyde degradation; formate from formaldehyde (H(4)MPT route): step 3/5.</text>
</comment>